<dbReference type="Pfam" id="PF13439">
    <property type="entry name" value="Glyco_transf_4"/>
    <property type="match status" value="1"/>
</dbReference>
<dbReference type="InterPro" id="IPR050194">
    <property type="entry name" value="Glycosyltransferase_grp1"/>
</dbReference>
<dbReference type="PANTHER" id="PTHR45947:SF3">
    <property type="entry name" value="SULFOQUINOVOSYL TRANSFERASE SQD2"/>
    <property type="match status" value="1"/>
</dbReference>
<dbReference type="SUPFAM" id="SSF53756">
    <property type="entry name" value="UDP-Glycosyltransferase/glycogen phosphorylase"/>
    <property type="match status" value="1"/>
</dbReference>
<reference evidence="3 4" key="1">
    <citation type="submission" date="2015-07" db="EMBL/GenBank/DDBJ databases">
        <title>Genome sequence of Levilinea saccharolytica DSM 16555.</title>
        <authorList>
            <person name="Hemp J."/>
            <person name="Ward L.M."/>
            <person name="Pace L.A."/>
            <person name="Fischer W.W."/>
        </authorList>
    </citation>
    <scope>NUCLEOTIDE SEQUENCE [LARGE SCALE GENOMIC DNA]</scope>
    <source>
        <strain evidence="3 4">KIBI-1</strain>
    </source>
</reference>
<proteinExistence type="predicted"/>
<dbReference type="EMBL" id="LGCM01000060">
    <property type="protein sequence ID" value="KPL77392.1"/>
    <property type="molecule type" value="Genomic_DNA"/>
</dbReference>
<dbReference type="PANTHER" id="PTHR45947">
    <property type="entry name" value="SULFOQUINOVOSYL TRANSFERASE SQD2"/>
    <property type="match status" value="1"/>
</dbReference>
<dbReference type="Gene3D" id="3.40.50.2000">
    <property type="entry name" value="Glycogen Phosphorylase B"/>
    <property type="match status" value="2"/>
</dbReference>
<dbReference type="AlphaFoldDB" id="A0A0P6XC78"/>
<evidence type="ECO:0000259" key="2">
    <source>
        <dbReference type="Pfam" id="PF13439"/>
    </source>
</evidence>
<evidence type="ECO:0000259" key="1">
    <source>
        <dbReference type="Pfam" id="PF00534"/>
    </source>
</evidence>
<sequence length="376" mass="42338">MRVLYFTRDYTPHDHRFLTALADSEHTVSFLRLERRGMQREDRPIPAAVQQIHWYGGDRPARWQEGLRLVSSLRQVLRRVQPDVVHAGSVQTAAFLTAAAGFHPLVSMSWGSDLLKDADRSRAWRWATQFTLRRTDVLVGDCQAVADRAAEFGFPRERMVLFPWGVDLTRFSPGEAPAQRARMGWEDAFVLLSLRAWEPLYGVDVVVRAFCRAAREVPELRLVLLGGGSQAAELRRLLEQAGMTERVWFGGQVSNAHLAEFYRLADVYVSAAYSDGSSVSLMEALACGRPSVVTDIPSNAEWVQTGEHGWRFPAGDAEALAAVMVRAAQDRAALARMRSATRRLAEERADWKKNFQKLLAAYDLAVQTQAKRRAER</sequence>
<keyword evidence="4" id="KW-1185">Reference proteome</keyword>
<name>A0A0P6XC78_9CHLR</name>
<dbReference type="InterPro" id="IPR028098">
    <property type="entry name" value="Glyco_trans_4-like_N"/>
</dbReference>
<gene>
    <name evidence="3" type="ORF">ADN01_15910</name>
</gene>
<evidence type="ECO:0008006" key="5">
    <source>
        <dbReference type="Google" id="ProtNLM"/>
    </source>
</evidence>
<evidence type="ECO:0000313" key="4">
    <source>
        <dbReference type="Proteomes" id="UP000050501"/>
    </source>
</evidence>
<dbReference type="RefSeq" id="WP_062419076.1">
    <property type="nucleotide sequence ID" value="NZ_DF967974.1"/>
</dbReference>
<dbReference type="STRING" id="229921.ADN01_15910"/>
<accession>A0A0P6XC78</accession>
<dbReference type="GO" id="GO:0016757">
    <property type="term" value="F:glycosyltransferase activity"/>
    <property type="evidence" value="ECO:0007669"/>
    <property type="project" value="InterPro"/>
</dbReference>
<dbReference type="OrthoDB" id="9810929at2"/>
<protein>
    <recommendedName>
        <fullName evidence="5">Glycosyltransferase</fullName>
    </recommendedName>
</protein>
<organism evidence="3 4">
    <name type="scientific">Levilinea saccharolytica</name>
    <dbReference type="NCBI Taxonomy" id="229921"/>
    <lineage>
        <taxon>Bacteria</taxon>
        <taxon>Bacillati</taxon>
        <taxon>Chloroflexota</taxon>
        <taxon>Anaerolineae</taxon>
        <taxon>Anaerolineales</taxon>
        <taxon>Anaerolineaceae</taxon>
        <taxon>Levilinea</taxon>
    </lineage>
</organism>
<dbReference type="InterPro" id="IPR001296">
    <property type="entry name" value="Glyco_trans_1"/>
</dbReference>
<evidence type="ECO:0000313" key="3">
    <source>
        <dbReference type="EMBL" id="KPL77392.1"/>
    </source>
</evidence>
<dbReference type="Proteomes" id="UP000050501">
    <property type="component" value="Unassembled WGS sequence"/>
</dbReference>
<feature type="domain" description="Glycosyltransferase subfamily 4-like N-terminal" evidence="2">
    <location>
        <begin position="16"/>
        <end position="170"/>
    </location>
</feature>
<feature type="domain" description="Glycosyl transferase family 1" evidence="1">
    <location>
        <begin position="182"/>
        <end position="342"/>
    </location>
</feature>
<comment type="caution">
    <text evidence="3">The sequence shown here is derived from an EMBL/GenBank/DDBJ whole genome shotgun (WGS) entry which is preliminary data.</text>
</comment>
<dbReference type="Pfam" id="PF00534">
    <property type="entry name" value="Glycos_transf_1"/>
    <property type="match status" value="1"/>
</dbReference>